<dbReference type="Pfam" id="PF14437">
    <property type="entry name" value="MafB19-deam"/>
    <property type="match status" value="1"/>
</dbReference>
<dbReference type="Gene3D" id="3.40.140.10">
    <property type="entry name" value="Cytidine Deaminase, domain 2"/>
    <property type="match status" value="1"/>
</dbReference>
<dbReference type="RefSeq" id="WP_092732145.1">
    <property type="nucleotide sequence ID" value="NZ_FNPC01000004.1"/>
</dbReference>
<organism evidence="3 4">
    <name type="scientific">Halopenitus persicus</name>
    <dbReference type="NCBI Taxonomy" id="1048396"/>
    <lineage>
        <taxon>Archaea</taxon>
        <taxon>Methanobacteriati</taxon>
        <taxon>Methanobacteriota</taxon>
        <taxon>Stenosarchaea group</taxon>
        <taxon>Halobacteria</taxon>
        <taxon>Halobacteriales</taxon>
        <taxon>Haloferacaceae</taxon>
        <taxon>Halopenitus</taxon>
    </lineage>
</organism>
<dbReference type="InterPro" id="IPR002125">
    <property type="entry name" value="CMP_dCMP_dom"/>
</dbReference>
<dbReference type="GO" id="GO:0002100">
    <property type="term" value="P:tRNA wobble adenosine to inosine editing"/>
    <property type="evidence" value="ECO:0007669"/>
    <property type="project" value="InterPro"/>
</dbReference>
<accession>A0A1H3IRK1</accession>
<dbReference type="GO" id="GO:0052717">
    <property type="term" value="F:tRNA-specific adenosine-34 deaminase activity"/>
    <property type="evidence" value="ECO:0007669"/>
    <property type="project" value="UniProtKB-EC"/>
</dbReference>
<evidence type="ECO:0000259" key="2">
    <source>
        <dbReference type="PROSITE" id="PS51747"/>
    </source>
</evidence>
<gene>
    <name evidence="3" type="ORF">SAMN05216564_104237</name>
</gene>
<sequence>MTDANGHADGPESTARFDAFDHEAHLERAIELARTAADRGDEPFGSVLVREDRIVAEASNRVHTADDVRRHPELDLAARAKREDAPAERARTVMYTSTEPCPMCSGGIRSAGLGRVVYAVGSDEIAEFQGKPTPPVRSRDVLVGVTEVVGPISNAAGRAVHEEYGWGDRSDG</sequence>
<dbReference type="PANTHER" id="PTHR11079">
    <property type="entry name" value="CYTOSINE DEAMINASE FAMILY MEMBER"/>
    <property type="match status" value="1"/>
</dbReference>
<dbReference type="InterPro" id="IPR058535">
    <property type="entry name" value="MafB19-deam"/>
</dbReference>
<evidence type="ECO:0000313" key="4">
    <source>
        <dbReference type="Proteomes" id="UP000199079"/>
    </source>
</evidence>
<dbReference type="GO" id="GO:0046872">
    <property type="term" value="F:metal ion binding"/>
    <property type="evidence" value="ECO:0007669"/>
    <property type="project" value="UniProtKB-KW"/>
</dbReference>
<keyword evidence="4" id="KW-1185">Reference proteome</keyword>
<dbReference type="PANTHER" id="PTHR11079:SF179">
    <property type="entry name" value="TRNA(ADENINE(34)) DEAMINASE, CHLOROPLASTIC"/>
    <property type="match status" value="1"/>
</dbReference>
<proteinExistence type="predicted"/>
<feature type="domain" description="CMP/dCMP-type deaminase" evidence="2">
    <location>
        <begin position="20"/>
        <end position="141"/>
    </location>
</feature>
<dbReference type="InterPro" id="IPR016193">
    <property type="entry name" value="Cytidine_deaminase-like"/>
</dbReference>
<feature type="region of interest" description="Disordered" evidence="1">
    <location>
        <begin position="66"/>
        <end position="89"/>
    </location>
</feature>
<name>A0A1H3IRK1_9EURY</name>
<feature type="region of interest" description="Disordered" evidence="1">
    <location>
        <begin position="1"/>
        <end position="20"/>
    </location>
</feature>
<dbReference type="PROSITE" id="PS51747">
    <property type="entry name" value="CYT_DCMP_DEAMINASES_2"/>
    <property type="match status" value="1"/>
</dbReference>
<reference evidence="4" key="1">
    <citation type="submission" date="2016-10" db="EMBL/GenBank/DDBJ databases">
        <authorList>
            <person name="Varghese N."/>
            <person name="Submissions S."/>
        </authorList>
    </citation>
    <scope>NUCLEOTIDE SEQUENCE [LARGE SCALE GENOMIC DNA]</scope>
    <source>
        <strain evidence="4">DC30,IBRC 10041,KCTC 4046</strain>
    </source>
</reference>
<dbReference type="Proteomes" id="UP000199079">
    <property type="component" value="Unassembled WGS sequence"/>
</dbReference>
<dbReference type="SUPFAM" id="SSF53927">
    <property type="entry name" value="Cytidine deaminase-like"/>
    <property type="match status" value="1"/>
</dbReference>
<evidence type="ECO:0000256" key="1">
    <source>
        <dbReference type="SAM" id="MobiDB-lite"/>
    </source>
</evidence>
<dbReference type="CDD" id="cd01285">
    <property type="entry name" value="nucleoside_deaminase"/>
    <property type="match status" value="1"/>
</dbReference>
<dbReference type="OrthoDB" id="7284at2157"/>
<protein>
    <submittedName>
        <fullName evidence="3">MafB19-like deaminase</fullName>
    </submittedName>
</protein>
<evidence type="ECO:0000313" key="3">
    <source>
        <dbReference type="EMBL" id="SDY30416.1"/>
    </source>
</evidence>
<dbReference type="EMBL" id="FNPC01000004">
    <property type="protein sequence ID" value="SDY30416.1"/>
    <property type="molecule type" value="Genomic_DNA"/>
</dbReference>
<dbReference type="AlphaFoldDB" id="A0A1H3IRK1"/>